<organism evidence="1 2">
    <name type="scientific">Vigna unguiculata</name>
    <name type="common">Cowpea</name>
    <dbReference type="NCBI Taxonomy" id="3917"/>
    <lineage>
        <taxon>Eukaryota</taxon>
        <taxon>Viridiplantae</taxon>
        <taxon>Streptophyta</taxon>
        <taxon>Embryophyta</taxon>
        <taxon>Tracheophyta</taxon>
        <taxon>Spermatophyta</taxon>
        <taxon>Magnoliopsida</taxon>
        <taxon>eudicotyledons</taxon>
        <taxon>Gunneridae</taxon>
        <taxon>Pentapetalae</taxon>
        <taxon>rosids</taxon>
        <taxon>fabids</taxon>
        <taxon>Fabales</taxon>
        <taxon>Fabaceae</taxon>
        <taxon>Papilionoideae</taxon>
        <taxon>50 kb inversion clade</taxon>
        <taxon>NPAAA clade</taxon>
        <taxon>indigoferoid/millettioid clade</taxon>
        <taxon>Phaseoleae</taxon>
        <taxon>Vigna</taxon>
    </lineage>
</organism>
<sequence>MVAQATWLHFKRGAISLRREGSCLSETSTTHCSLVVLSPRRDGIHLGERVPLAWASPASLSEAAGRSDVVVEWLTDVWLACMI</sequence>
<evidence type="ECO:0000313" key="1">
    <source>
        <dbReference type="EMBL" id="QCE15375.1"/>
    </source>
</evidence>
<dbReference type="AlphaFoldDB" id="A0A4D6NSZ1"/>
<dbReference type="Proteomes" id="UP000501690">
    <property type="component" value="Linkage Group LG11"/>
</dbReference>
<proteinExistence type="predicted"/>
<name>A0A4D6NSZ1_VIGUN</name>
<accession>A0A4D6NSZ1</accession>
<evidence type="ECO:0000313" key="2">
    <source>
        <dbReference type="Proteomes" id="UP000501690"/>
    </source>
</evidence>
<keyword evidence="2" id="KW-1185">Reference proteome</keyword>
<gene>
    <name evidence="1" type="ORF">DEO72_LG11g2385</name>
</gene>
<dbReference type="EMBL" id="CP039355">
    <property type="protein sequence ID" value="QCE15375.1"/>
    <property type="molecule type" value="Genomic_DNA"/>
</dbReference>
<reference evidence="1 2" key="1">
    <citation type="submission" date="2019-04" db="EMBL/GenBank/DDBJ databases">
        <title>An improved genome assembly and genetic linkage map for asparagus bean, Vigna unguiculata ssp. sesquipedialis.</title>
        <authorList>
            <person name="Xia Q."/>
            <person name="Zhang R."/>
            <person name="Dong Y."/>
        </authorList>
    </citation>
    <scope>NUCLEOTIDE SEQUENCE [LARGE SCALE GENOMIC DNA]</scope>
    <source>
        <tissue evidence="1">Leaf</tissue>
    </source>
</reference>
<protein>
    <submittedName>
        <fullName evidence="1">Uncharacterized protein</fullName>
    </submittedName>
</protein>